<evidence type="ECO:0000256" key="3">
    <source>
        <dbReference type="ARBA" id="ARBA00022980"/>
    </source>
</evidence>
<dbReference type="Proteomes" id="UP000193411">
    <property type="component" value="Unassembled WGS sequence"/>
</dbReference>
<evidence type="ECO:0000256" key="7">
    <source>
        <dbReference type="SAM" id="MobiDB-lite"/>
    </source>
</evidence>
<evidence type="ECO:0000313" key="9">
    <source>
        <dbReference type="Proteomes" id="UP000193411"/>
    </source>
</evidence>
<protein>
    <recommendedName>
        <fullName evidence="6">Small ribosomal subunit protein mS33</fullName>
    </recommendedName>
</protein>
<evidence type="ECO:0000256" key="6">
    <source>
        <dbReference type="ARBA" id="ARBA00035132"/>
    </source>
</evidence>
<organism evidence="8 9">
    <name type="scientific">Catenaria anguillulae PL171</name>
    <dbReference type="NCBI Taxonomy" id="765915"/>
    <lineage>
        <taxon>Eukaryota</taxon>
        <taxon>Fungi</taxon>
        <taxon>Fungi incertae sedis</taxon>
        <taxon>Blastocladiomycota</taxon>
        <taxon>Blastocladiomycetes</taxon>
        <taxon>Blastocladiales</taxon>
        <taxon>Catenariaceae</taxon>
        <taxon>Catenaria</taxon>
    </lineage>
</organism>
<proteinExistence type="inferred from homology"/>
<dbReference type="OrthoDB" id="6495301at2759"/>
<comment type="similarity">
    <text evidence="2">Belongs to the mitochondrion-specific ribosomal protein mS33 family.</text>
</comment>
<dbReference type="Pfam" id="PF08293">
    <property type="entry name" value="MRP-S33"/>
    <property type="match status" value="1"/>
</dbReference>
<keyword evidence="5" id="KW-0687">Ribonucleoprotein</keyword>
<keyword evidence="3" id="KW-0689">Ribosomal protein</keyword>
<keyword evidence="9" id="KW-1185">Reference proteome</keyword>
<dbReference type="PANTHER" id="PTHR13362:SF2">
    <property type="entry name" value="SMALL RIBOSOMAL SUBUNIT PROTEIN MS33"/>
    <property type="match status" value="1"/>
</dbReference>
<dbReference type="InterPro" id="IPR013219">
    <property type="entry name" value="Ribosomal_mS33"/>
</dbReference>
<dbReference type="PANTHER" id="PTHR13362">
    <property type="entry name" value="MITOCHONDRIAL RIBOSOMAL PROTEIN S33"/>
    <property type="match status" value="1"/>
</dbReference>
<dbReference type="GO" id="GO:0005840">
    <property type="term" value="C:ribosome"/>
    <property type="evidence" value="ECO:0007669"/>
    <property type="project" value="UniProtKB-KW"/>
</dbReference>
<accession>A0A1Y2I1G6</accession>
<dbReference type="GO" id="GO:0005739">
    <property type="term" value="C:mitochondrion"/>
    <property type="evidence" value="ECO:0007669"/>
    <property type="project" value="UniProtKB-SubCell"/>
</dbReference>
<name>A0A1Y2I1G6_9FUNG</name>
<evidence type="ECO:0000256" key="4">
    <source>
        <dbReference type="ARBA" id="ARBA00023128"/>
    </source>
</evidence>
<feature type="region of interest" description="Disordered" evidence="7">
    <location>
        <begin position="120"/>
        <end position="143"/>
    </location>
</feature>
<evidence type="ECO:0000256" key="2">
    <source>
        <dbReference type="ARBA" id="ARBA00008970"/>
    </source>
</evidence>
<evidence type="ECO:0000256" key="1">
    <source>
        <dbReference type="ARBA" id="ARBA00004173"/>
    </source>
</evidence>
<gene>
    <name evidence="8" type="ORF">BCR44DRAFT_1425669</name>
</gene>
<feature type="compositionally biased region" description="Low complexity" evidence="7">
    <location>
        <begin position="125"/>
        <end position="136"/>
    </location>
</feature>
<dbReference type="GO" id="GO:1990904">
    <property type="term" value="C:ribonucleoprotein complex"/>
    <property type="evidence" value="ECO:0007669"/>
    <property type="project" value="UniProtKB-KW"/>
</dbReference>
<reference evidence="8 9" key="1">
    <citation type="submission" date="2016-07" db="EMBL/GenBank/DDBJ databases">
        <title>Pervasive Adenine N6-methylation of Active Genes in Fungi.</title>
        <authorList>
            <consortium name="DOE Joint Genome Institute"/>
            <person name="Mondo S.J."/>
            <person name="Dannebaum R.O."/>
            <person name="Kuo R.C."/>
            <person name="Labutti K."/>
            <person name="Haridas S."/>
            <person name="Kuo A."/>
            <person name="Salamov A."/>
            <person name="Ahrendt S.R."/>
            <person name="Lipzen A."/>
            <person name="Sullivan W."/>
            <person name="Andreopoulos W.B."/>
            <person name="Clum A."/>
            <person name="Lindquist E."/>
            <person name="Daum C."/>
            <person name="Ramamoorthy G.K."/>
            <person name="Gryganskyi A."/>
            <person name="Culley D."/>
            <person name="Magnuson J.K."/>
            <person name="James T.Y."/>
            <person name="O'Malley M.A."/>
            <person name="Stajich J.E."/>
            <person name="Spatafora J.W."/>
            <person name="Visel A."/>
            <person name="Grigoriev I.V."/>
        </authorList>
    </citation>
    <scope>NUCLEOTIDE SEQUENCE [LARGE SCALE GENOMIC DNA]</scope>
    <source>
        <strain evidence="8 9">PL171</strain>
    </source>
</reference>
<sequence>MQCTAAVRYSPHFLHIASFINSQLLDRFLPRSQAQAAPCRYPLAHTAKLSTDIFQTVHNPQHLRTGHRILRERLAGPRLTSYYPAAPPSVKKINQVLEPLTGIKLMDYAEANRLEKIRQLKARGKGAPQKGQGKQAALKKKKK</sequence>
<keyword evidence="4" id="KW-0496">Mitochondrion</keyword>
<evidence type="ECO:0000256" key="5">
    <source>
        <dbReference type="ARBA" id="ARBA00023274"/>
    </source>
</evidence>
<comment type="caution">
    <text evidence="8">The sequence shown here is derived from an EMBL/GenBank/DDBJ whole genome shotgun (WGS) entry which is preliminary data.</text>
</comment>
<evidence type="ECO:0000313" key="8">
    <source>
        <dbReference type="EMBL" id="ORZ39801.1"/>
    </source>
</evidence>
<dbReference type="STRING" id="765915.A0A1Y2I1G6"/>
<dbReference type="EMBL" id="MCFL01000004">
    <property type="protein sequence ID" value="ORZ39801.1"/>
    <property type="molecule type" value="Genomic_DNA"/>
</dbReference>
<comment type="subcellular location">
    <subcellularLocation>
        <location evidence="1">Mitochondrion</location>
    </subcellularLocation>
</comment>
<dbReference type="AlphaFoldDB" id="A0A1Y2I1G6"/>